<sequence length="167" mass="17891">MLHTGAAIQTASLAFVEKSGGELTCAQLRLLPAARLHQAALLLSKATAADLRADGFGYSAKFIKRGCAAGEAWTRQRMAAEPAHHTKCVPINHLHHQVATCCDRLRSLHVRLFLLGKTGAPHVWWVAIRYCMPSLKGKTHDASASVAEATPAGNAASYSTVNRSRAP</sequence>
<reference evidence="1 2" key="1">
    <citation type="journal article" date="2024" name="Nat. Commun.">
        <title>Phylogenomics reveals the evolutionary origins of lichenization in chlorophyte algae.</title>
        <authorList>
            <person name="Puginier C."/>
            <person name="Libourel C."/>
            <person name="Otte J."/>
            <person name="Skaloud P."/>
            <person name="Haon M."/>
            <person name="Grisel S."/>
            <person name="Petersen M."/>
            <person name="Berrin J.G."/>
            <person name="Delaux P.M."/>
            <person name="Dal Grande F."/>
            <person name="Keller J."/>
        </authorList>
    </citation>
    <scope>NUCLEOTIDE SEQUENCE [LARGE SCALE GENOMIC DNA]</scope>
    <source>
        <strain evidence="1 2">SAG 2043</strain>
    </source>
</reference>
<gene>
    <name evidence="1" type="ORF">WJX72_009462</name>
</gene>
<protein>
    <submittedName>
        <fullName evidence="1">Uncharacterized protein</fullName>
    </submittedName>
</protein>
<keyword evidence="2" id="KW-1185">Reference proteome</keyword>
<name>A0AAW1PUB1_9CHLO</name>
<evidence type="ECO:0000313" key="1">
    <source>
        <dbReference type="EMBL" id="KAK9811748.1"/>
    </source>
</evidence>
<organism evidence="1 2">
    <name type="scientific">[Myrmecia] bisecta</name>
    <dbReference type="NCBI Taxonomy" id="41462"/>
    <lineage>
        <taxon>Eukaryota</taxon>
        <taxon>Viridiplantae</taxon>
        <taxon>Chlorophyta</taxon>
        <taxon>core chlorophytes</taxon>
        <taxon>Trebouxiophyceae</taxon>
        <taxon>Trebouxiales</taxon>
        <taxon>Trebouxiaceae</taxon>
        <taxon>Myrmecia</taxon>
    </lineage>
</organism>
<dbReference type="EMBL" id="JALJOR010000009">
    <property type="protein sequence ID" value="KAK9811748.1"/>
    <property type="molecule type" value="Genomic_DNA"/>
</dbReference>
<comment type="caution">
    <text evidence="1">The sequence shown here is derived from an EMBL/GenBank/DDBJ whole genome shotgun (WGS) entry which is preliminary data.</text>
</comment>
<proteinExistence type="predicted"/>
<accession>A0AAW1PUB1</accession>
<dbReference type="Proteomes" id="UP001489004">
    <property type="component" value="Unassembled WGS sequence"/>
</dbReference>
<dbReference type="AlphaFoldDB" id="A0AAW1PUB1"/>
<evidence type="ECO:0000313" key="2">
    <source>
        <dbReference type="Proteomes" id="UP001489004"/>
    </source>
</evidence>